<dbReference type="EMBL" id="KK101104">
    <property type="protein sequence ID" value="KIZ02175.1"/>
    <property type="molecule type" value="Genomic_DNA"/>
</dbReference>
<dbReference type="STRING" id="145388.A0A0D2MGH2"/>
<evidence type="ECO:0000313" key="2">
    <source>
        <dbReference type="EMBL" id="KIZ02175.1"/>
    </source>
</evidence>
<evidence type="ECO:0000256" key="1">
    <source>
        <dbReference type="SAM" id="MobiDB-lite"/>
    </source>
</evidence>
<feature type="compositionally biased region" description="Gly residues" evidence="1">
    <location>
        <begin position="502"/>
        <end position="516"/>
    </location>
</feature>
<dbReference type="RefSeq" id="XP_013901194.1">
    <property type="nucleotide sequence ID" value="XM_014045740.1"/>
</dbReference>
<evidence type="ECO:0000313" key="3">
    <source>
        <dbReference type="Proteomes" id="UP000054498"/>
    </source>
</evidence>
<dbReference type="Proteomes" id="UP000054498">
    <property type="component" value="Unassembled WGS sequence"/>
</dbReference>
<keyword evidence="3" id="KW-1185">Reference proteome</keyword>
<feature type="compositionally biased region" description="Gly residues" evidence="1">
    <location>
        <begin position="242"/>
        <end position="251"/>
    </location>
</feature>
<feature type="compositionally biased region" description="Gly residues" evidence="1">
    <location>
        <begin position="701"/>
        <end position="712"/>
    </location>
</feature>
<sequence>MAPAGAFAPGAPAPFGLSSCGLPPADAAVAVASGKLLGGRGDAAAWAREFQRAQGAGGTADLRDLQESVMLEFEPHNVEAYSVADEVTIRIAAKNPGPQGVLLKIYELSPWHAATAALRAPGVDLELSGVAATMEVALGGAGGGAPGGGGGGDQEGSPMVKRVHEWRGLAGHAGSFMFEAVGADKTIRALIHKGCVRLRERLSLAGHVLTAFDEAWVPIKDTRVWLDGRELTPEPAAAPGEGDPGAGPGQEGEGEVVVPYGRAERRTPLVVAGSAPGSPALVITDWRHLPEWYAFGAQVAAPQEGLLPGAPALLTVTLSVTSTTRDGSEVAAVAADLPLNPITGEGTYTAQLPDRCCALRASLTARIKLAAPGVNGEPAYQDFSHDCSWSVCAGDGGGRVWDVYLTRGRPRQVSGAPGARGAGEAGAQGAAVEYGVQVLGRAGETPLEPKTVVVKLSSTTWSDCERLTFKLQTGPDGTAWLGPLGGVRTLWARVCGDEGGEGGRGGGGGGGGGGDGPARRWRISCMSWEDAPLPRQVAIPYGATLTLPFRAASEGLAPAAPGSPIPHARLFRVAPRALGGSPTVLEDAGGAYLGPERPAAADGAGGSNSRGGGVGALVISGLPVGHYRLLLPQLAAAPGEDAVSFDAAGGGGGAAALWGEACVSIEVLRPAPVPRVDCGGGAPLLLRPPRAASGLEAAADSGGGGGGGGGGPQLVEGSERGPLRIVAASVSAAGGVEVPARLDLRRAPLAPRAPAPRAARAAVRRRRALLIL</sequence>
<proteinExistence type="predicted"/>
<dbReference type="GeneID" id="25738664"/>
<protein>
    <submittedName>
        <fullName evidence="2">Uncharacterized protein</fullName>
    </submittedName>
</protein>
<dbReference type="KEGG" id="mng:MNEG_5787"/>
<name>A0A0D2MGH2_9CHLO</name>
<reference evidence="2 3" key="1">
    <citation type="journal article" date="2013" name="BMC Genomics">
        <title>Reconstruction of the lipid metabolism for the microalga Monoraphidium neglectum from its genome sequence reveals characteristics suitable for biofuel production.</title>
        <authorList>
            <person name="Bogen C."/>
            <person name="Al-Dilaimi A."/>
            <person name="Albersmeier A."/>
            <person name="Wichmann J."/>
            <person name="Grundmann M."/>
            <person name="Rupp O."/>
            <person name="Lauersen K.J."/>
            <person name="Blifernez-Klassen O."/>
            <person name="Kalinowski J."/>
            <person name="Goesmann A."/>
            <person name="Mussgnug J.H."/>
            <person name="Kruse O."/>
        </authorList>
    </citation>
    <scope>NUCLEOTIDE SEQUENCE [LARGE SCALE GENOMIC DNA]</scope>
    <source>
        <strain evidence="2 3">SAG 48.87</strain>
    </source>
</reference>
<dbReference type="OrthoDB" id="17798at2759"/>
<feature type="region of interest" description="Disordered" evidence="1">
    <location>
        <begin position="232"/>
        <end position="254"/>
    </location>
</feature>
<gene>
    <name evidence="2" type="ORF">MNEG_5787</name>
</gene>
<feature type="region of interest" description="Disordered" evidence="1">
    <location>
        <begin position="499"/>
        <end position="518"/>
    </location>
</feature>
<organism evidence="2 3">
    <name type="scientific">Monoraphidium neglectum</name>
    <dbReference type="NCBI Taxonomy" id="145388"/>
    <lineage>
        <taxon>Eukaryota</taxon>
        <taxon>Viridiplantae</taxon>
        <taxon>Chlorophyta</taxon>
        <taxon>core chlorophytes</taxon>
        <taxon>Chlorophyceae</taxon>
        <taxon>CS clade</taxon>
        <taxon>Sphaeropleales</taxon>
        <taxon>Selenastraceae</taxon>
        <taxon>Monoraphidium</taxon>
    </lineage>
</organism>
<accession>A0A0D2MGH2</accession>
<feature type="region of interest" description="Disordered" evidence="1">
    <location>
        <begin position="693"/>
        <end position="716"/>
    </location>
</feature>
<dbReference type="AlphaFoldDB" id="A0A0D2MGH2"/>